<name>A0AAJ4ZIQ4_9RALS</name>
<evidence type="ECO:0000259" key="2">
    <source>
        <dbReference type="Pfam" id="PF00350"/>
    </source>
</evidence>
<feature type="domain" description="Dynamin N-terminal" evidence="2">
    <location>
        <begin position="83"/>
        <end position="298"/>
    </location>
</feature>
<gene>
    <name evidence="3" type="ORF">NCTC10894_00680</name>
</gene>
<dbReference type="InterPro" id="IPR051943">
    <property type="entry name" value="TRAFAC_Dynamin-like_GTPase"/>
</dbReference>
<dbReference type="AlphaFoldDB" id="A0AAJ4ZIQ4"/>
<evidence type="ECO:0000256" key="1">
    <source>
        <dbReference type="SAM" id="Coils"/>
    </source>
</evidence>
<reference evidence="3 4" key="1">
    <citation type="submission" date="2018-06" db="EMBL/GenBank/DDBJ databases">
        <authorList>
            <consortium name="Pathogen Informatics"/>
            <person name="Doyle S."/>
        </authorList>
    </citation>
    <scope>NUCLEOTIDE SEQUENCE [LARGE SCALE GENOMIC DNA]</scope>
    <source>
        <strain evidence="3 4">NCTC10894</strain>
    </source>
</reference>
<organism evidence="3 4">
    <name type="scientific">Ralstonia mannitolilytica</name>
    <dbReference type="NCBI Taxonomy" id="105219"/>
    <lineage>
        <taxon>Bacteria</taxon>
        <taxon>Pseudomonadati</taxon>
        <taxon>Pseudomonadota</taxon>
        <taxon>Betaproteobacteria</taxon>
        <taxon>Burkholderiales</taxon>
        <taxon>Burkholderiaceae</taxon>
        <taxon>Ralstonia</taxon>
    </lineage>
</organism>
<dbReference type="PANTHER" id="PTHR43681:SF1">
    <property type="entry name" value="SARCALUMENIN"/>
    <property type="match status" value="1"/>
</dbReference>
<protein>
    <submittedName>
        <fullName evidence="3">GTP-binding protein Der</fullName>
    </submittedName>
</protein>
<sequence>MGGICDAEGRARFSRSGRAHKKDKTMNNTLSTQFEQYSAWRASVLQSVGEFQDWLQAQELYDAQADMRAQRIRGVLRSDKLKVAFIAEFSRGKSELINAIFFADFGRRILPSSAGRTTMCPTELMYDESYPPSIRLLPIETRLHDASTADFRDAESHWLSVPLDPSSPEGMLEAFRHVVETVRVPKEEAEQLGLYNDADPDAAFSVDAAGTVEVSKWRHAIINFPHPMLKQGLVILDTPGLNAIGTEPELTLRLIPDAHVVVFVLAADAGVTKSDLELWRSHVGGGQRKGCIAVLNKVDGLWDPLKTDEEVESEVSRQIMTTAQVLDIDVERVYPVSAQKGLLAKVSHDSALLAKSRLLELESVLSDQLIPQRREIVTEQVQLAVKDMAAGAQQLLQMRRRDIVEQLFELRGLRGKNHTMVKHMLMRVQGEKEEFEQSIAKFQALRTVFGRHSAEIIKSMQLKQIRSTMREAREKMKERVFSRGLRDDMDKLFAHLTDLVRDAAARIDQLHQMVDGMYKKFNAEHGFTLSPPLRFLGTRYDADLKETLQLAHNHFGAFSFLTRPKPQLVHGAFSTVASRVLDTFQDMNRDIEIWLKSVMTPLEAQVRDHQKQLRKRVDSIERIHEATDTLETRIAELEALLNTLDERSGTIAQYSDRILAAGTMLERQSVAA</sequence>
<keyword evidence="1" id="KW-0175">Coiled coil</keyword>
<dbReference type="InterPro" id="IPR045063">
    <property type="entry name" value="Dynamin_N"/>
</dbReference>
<feature type="coiled-coil region" evidence="1">
    <location>
        <begin position="620"/>
        <end position="647"/>
    </location>
</feature>
<comment type="caution">
    <text evidence="3">The sequence shown here is derived from an EMBL/GenBank/DDBJ whole genome shotgun (WGS) entry which is preliminary data.</text>
</comment>
<dbReference type="EMBL" id="UGVE01000001">
    <property type="protein sequence ID" value="SUD96346.1"/>
    <property type="molecule type" value="Genomic_DNA"/>
</dbReference>
<evidence type="ECO:0000313" key="3">
    <source>
        <dbReference type="EMBL" id="SUD96346.1"/>
    </source>
</evidence>
<dbReference type="SUPFAM" id="SSF52540">
    <property type="entry name" value="P-loop containing nucleoside triphosphate hydrolases"/>
    <property type="match status" value="1"/>
</dbReference>
<accession>A0AAJ4ZIQ4</accession>
<dbReference type="Pfam" id="PF00350">
    <property type="entry name" value="Dynamin_N"/>
    <property type="match status" value="1"/>
</dbReference>
<proteinExistence type="predicted"/>
<dbReference type="PANTHER" id="PTHR43681">
    <property type="entry name" value="TRANSMEMBRANE GTPASE FZO"/>
    <property type="match status" value="1"/>
</dbReference>
<dbReference type="Gene3D" id="3.40.50.300">
    <property type="entry name" value="P-loop containing nucleotide triphosphate hydrolases"/>
    <property type="match status" value="1"/>
</dbReference>
<dbReference type="Proteomes" id="UP000255008">
    <property type="component" value="Unassembled WGS sequence"/>
</dbReference>
<dbReference type="InterPro" id="IPR027417">
    <property type="entry name" value="P-loop_NTPase"/>
</dbReference>
<evidence type="ECO:0000313" key="4">
    <source>
        <dbReference type="Proteomes" id="UP000255008"/>
    </source>
</evidence>